<evidence type="ECO:0000313" key="1">
    <source>
        <dbReference type="EMBL" id="RZF59147.1"/>
    </source>
</evidence>
<keyword evidence="2" id="KW-1185">Reference proteome</keyword>
<accession>A0A4Q6XRM1</accession>
<comment type="caution">
    <text evidence="1">The sequence shown here is derived from an EMBL/GenBank/DDBJ whole genome shotgun (WGS) entry which is preliminary data.</text>
</comment>
<proteinExistence type="predicted"/>
<dbReference type="AlphaFoldDB" id="A0A4Q6XRM1"/>
<dbReference type="Proteomes" id="UP000292085">
    <property type="component" value="Unassembled WGS sequence"/>
</dbReference>
<gene>
    <name evidence="1" type="ORF">EWE75_23315</name>
</gene>
<name>A0A4Q6XRM1_9SPHN</name>
<sequence length="107" mass="11608">MPSILLAAAVAGATPATPAHPCAAEARTQALKLLRFHNDGDNRATIDPASLRKIGTVASLVGKRRFDVLEIWGSVYKGEYRMRLIYANPAGMCVLMGQEILEHSDPY</sequence>
<organism evidence="1 2">
    <name type="scientific">Sphingomonas populi</name>
    <dbReference type="NCBI Taxonomy" id="2484750"/>
    <lineage>
        <taxon>Bacteria</taxon>
        <taxon>Pseudomonadati</taxon>
        <taxon>Pseudomonadota</taxon>
        <taxon>Alphaproteobacteria</taxon>
        <taxon>Sphingomonadales</taxon>
        <taxon>Sphingomonadaceae</taxon>
        <taxon>Sphingomonas</taxon>
    </lineage>
</organism>
<reference evidence="1 2" key="1">
    <citation type="submission" date="2019-02" db="EMBL/GenBank/DDBJ databases">
        <authorList>
            <person name="Li Y."/>
        </authorList>
    </citation>
    <scope>NUCLEOTIDE SEQUENCE [LARGE SCALE GENOMIC DNA]</scope>
    <source>
        <strain evidence="1 2">3-7</strain>
    </source>
</reference>
<evidence type="ECO:0000313" key="2">
    <source>
        <dbReference type="Proteomes" id="UP000292085"/>
    </source>
</evidence>
<dbReference type="EMBL" id="SGIS01000082">
    <property type="protein sequence ID" value="RZF59147.1"/>
    <property type="molecule type" value="Genomic_DNA"/>
</dbReference>
<protein>
    <submittedName>
        <fullName evidence="1">Uncharacterized protein</fullName>
    </submittedName>
</protein>
<dbReference type="OrthoDB" id="5569088at2"/>